<accession>A7TFT2</accession>
<dbReference type="OrthoDB" id="10264585at2759"/>
<dbReference type="InParanoid" id="A7TFT2"/>
<dbReference type="InterPro" id="IPR045864">
    <property type="entry name" value="aa-tRNA-synth_II/BPL/LPL"/>
</dbReference>
<feature type="binding site" evidence="9">
    <location>
        <begin position="331"/>
        <end position="334"/>
    </location>
    <ligand>
        <name>ATP</name>
        <dbReference type="ChEBI" id="CHEBI:30616"/>
    </ligand>
</feature>
<evidence type="ECO:0000256" key="6">
    <source>
        <dbReference type="ARBA" id="ARBA00031113"/>
    </source>
</evidence>
<dbReference type="EMBL" id="DS480384">
    <property type="protein sequence ID" value="EDO18890.1"/>
    <property type="molecule type" value="Genomic_DNA"/>
</dbReference>
<dbReference type="eggNOG" id="KOG2509">
    <property type="taxonomic scope" value="Eukaryota"/>
</dbReference>
<keyword evidence="13" id="KW-1185">Reference proteome</keyword>
<dbReference type="Gene3D" id="3.30.930.10">
    <property type="entry name" value="Bira Bifunctional Protein, Domain 2"/>
    <property type="match status" value="1"/>
</dbReference>
<dbReference type="GO" id="GO:0005739">
    <property type="term" value="C:mitochondrion"/>
    <property type="evidence" value="ECO:0007669"/>
    <property type="project" value="EnsemblFungi"/>
</dbReference>
<evidence type="ECO:0000256" key="4">
    <source>
        <dbReference type="ARBA" id="ARBA00022840"/>
    </source>
</evidence>
<name>A7TFT2_VANPO</name>
<dbReference type="AlphaFoldDB" id="A7TFT2"/>
<dbReference type="Pfam" id="PF00587">
    <property type="entry name" value="tRNA-synt_2b"/>
    <property type="match status" value="1"/>
</dbReference>
<feature type="coiled-coil region" evidence="10">
    <location>
        <begin position="109"/>
        <end position="150"/>
    </location>
</feature>
<feature type="binding site" evidence="8">
    <location>
        <position position="315"/>
    </location>
    <ligand>
        <name>L-serine</name>
        <dbReference type="ChEBI" id="CHEBI:33384"/>
    </ligand>
</feature>
<feature type="binding site" evidence="8">
    <location>
        <position position="284"/>
    </location>
    <ligand>
        <name>L-serine</name>
        <dbReference type="ChEBI" id="CHEBI:33384"/>
    </ligand>
</feature>
<feature type="binding site" evidence="9">
    <location>
        <begin position="315"/>
        <end position="317"/>
    </location>
    <ligand>
        <name>ATP</name>
        <dbReference type="ChEBI" id="CHEBI:30616"/>
    </ligand>
</feature>
<evidence type="ECO:0000256" key="1">
    <source>
        <dbReference type="ARBA" id="ARBA00012840"/>
    </source>
</evidence>
<dbReference type="RefSeq" id="XP_001646748.1">
    <property type="nucleotide sequence ID" value="XM_001646698.1"/>
</dbReference>
<evidence type="ECO:0000256" key="8">
    <source>
        <dbReference type="PIRSR" id="PIRSR001529-1"/>
    </source>
</evidence>
<keyword evidence="5" id="KW-0030">Aminoacyl-tRNA synthetase</keyword>
<sequence>MKLFNLEHTLVSVLTRDILIIYLLSIYEIDVITSTMRRLFSTSIAKLSISKASFNVRSIISNVSLYQDSIKSRKLTNELELLNSLNSLSSNYNRCNELSNSISLVQVNRKKIENLIKSDKNNLNSYLDQLKSLKTNFTEYSNQLKLLKSSIDDFCSSLPNLIHETTPISNPQIVHWINPKDNYTNDPDRDHVKIMVDKGLIDFKTASAISGNSWYYLLGRGAQLEHALVSFAIEQAMANGFELCFPPTIARNEVIDACGFRPRDMNNEQQIYHIEDMQSGLIATAEITLAGLGINKVLDLTKGPKKLVGVSRSFRAEAGARGRDTKGLYRVHEFTKVELFCWAKPADSERLLEDLKNFQVDLVTSLGLSAKLLNMPANDLGAPAYKKYDIEAWMPGRGSFGEITSTSNCTDFQSRRMNTKYKNDTTNSLEYVHTLNGTAMAIPRIILAIVENFYNPDTNLIEVPKVLQKYMGGISQI</sequence>
<dbReference type="InterPro" id="IPR010978">
    <property type="entry name" value="tRNA-bd_arm"/>
</dbReference>
<feature type="domain" description="Aminoacyl-transfer RNA synthetases class-II family profile" evidence="11">
    <location>
        <begin position="190"/>
        <end position="464"/>
    </location>
</feature>
<organism evidence="13">
    <name type="scientific">Vanderwaltozyma polyspora (strain ATCC 22028 / DSM 70294 / BCRC 21397 / CBS 2163 / NBRC 10782 / NRRL Y-8283 / UCD 57-17)</name>
    <name type="common">Kluyveromyces polysporus</name>
    <dbReference type="NCBI Taxonomy" id="436907"/>
    <lineage>
        <taxon>Eukaryota</taxon>
        <taxon>Fungi</taxon>
        <taxon>Dikarya</taxon>
        <taxon>Ascomycota</taxon>
        <taxon>Saccharomycotina</taxon>
        <taxon>Saccharomycetes</taxon>
        <taxon>Saccharomycetales</taxon>
        <taxon>Saccharomycetaceae</taxon>
        <taxon>Vanderwaltozyma</taxon>
    </lineage>
</organism>
<keyword evidence="3" id="KW-0547">Nucleotide-binding</keyword>
<evidence type="ECO:0000256" key="7">
    <source>
        <dbReference type="ARBA" id="ARBA00034892"/>
    </source>
</evidence>
<feature type="binding site" evidence="8">
    <location>
        <position position="436"/>
    </location>
    <ligand>
        <name>L-serine</name>
        <dbReference type="ChEBI" id="CHEBI:33384"/>
    </ligand>
</feature>
<dbReference type="PIRSF" id="PIRSF001529">
    <property type="entry name" value="Ser-tRNA-synth_IIa"/>
    <property type="match status" value="1"/>
</dbReference>
<evidence type="ECO:0000256" key="2">
    <source>
        <dbReference type="ARBA" id="ARBA00022598"/>
    </source>
</evidence>
<dbReference type="KEGG" id="vpo:Kpol_1023p59"/>
<evidence type="ECO:0000256" key="3">
    <source>
        <dbReference type="ARBA" id="ARBA00022741"/>
    </source>
</evidence>
<dbReference type="NCBIfam" id="TIGR00414">
    <property type="entry name" value="serS"/>
    <property type="match status" value="1"/>
</dbReference>
<evidence type="ECO:0000313" key="12">
    <source>
        <dbReference type="EMBL" id="EDO18890.1"/>
    </source>
</evidence>
<evidence type="ECO:0000256" key="5">
    <source>
        <dbReference type="ARBA" id="ARBA00023146"/>
    </source>
</evidence>
<dbReference type="PhylomeDB" id="A7TFT2"/>
<dbReference type="EC" id="6.1.1.11" evidence="1"/>
<evidence type="ECO:0000313" key="13">
    <source>
        <dbReference type="Proteomes" id="UP000000267"/>
    </source>
</evidence>
<dbReference type="PROSITE" id="PS50862">
    <property type="entry name" value="AA_TRNA_LIGASE_II"/>
    <property type="match status" value="1"/>
</dbReference>
<evidence type="ECO:0000256" key="9">
    <source>
        <dbReference type="PIRSR" id="PIRSR001529-2"/>
    </source>
</evidence>
<dbReference type="GO" id="GO:0004828">
    <property type="term" value="F:serine-tRNA ligase activity"/>
    <property type="evidence" value="ECO:0007669"/>
    <property type="project" value="UniProtKB-EC"/>
</dbReference>
<dbReference type="HOGENOM" id="CLU_023797_4_3_1"/>
<protein>
    <recommendedName>
        <fullName evidence="1">serine--tRNA ligase</fullName>
        <ecNumber evidence="1">6.1.1.11</ecNumber>
    </recommendedName>
    <alternativeName>
        <fullName evidence="6">Seryl-tRNA synthetase</fullName>
    </alternativeName>
    <alternativeName>
        <fullName evidence="7">Seryl-tRNA(Ser) synthetase</fullName>
    </alternativeName>
</protein>
<dbReference type="PANTHER" id="PTHR11778">
    <property type="entry name" value="SERYL-TRNA SYNTHETASE"/>
    <property type="match status" value="1"/>
</dbReference>
<dbReference type="SUPFAM" id="SSF55681">
    <property type="entry name" value="Class II aaRS and biotin synthetases"/>
    <property type="match status" value="1"/>
</dbReference>
<dbReference type="FunCoup" id="A7TFT2">
    <property type="interactions" value="920"/>
</dbReference>
<dbReference type="Proteomes" id="UP000000267">
    <property type="component" value="Unassembled WGS sequence"/>
</dbReference>
<keyword evidence="4 9" id="KW-0067">ATP-binding</keyword>
<gene>
    <name evidence="12" type="ORF">Kpol_1023p59</name>
</gene>
<evidence type="ECO:0000256" key="10">
    <source>
        <dbReference type="SAM" id="Coils"/>
    </source>
</evidence>
<proteinExistence type="predicted"/>
<dbReference type="STRING" id="436907.A7TFT2"/>
<dbReference type="PRINTS" id="PR00981">
    <property type="entry name" value="TRNASYNTHSER"/>
</dbReference>
<dbReference type="SUPFAM" id="SSF46589">
    <property type="entry name" value="tRNA-binding arm"/>
    <property type="match status" value="1"/>
</dbReference>
<reference evidence="12 13" key="1">
    <citation type="journal article" date="2007" name="Proc. Natl. Acad. Sci. U.S.A.">
        <title>Independent sorting-out of thousands of duplicated gene pairs in two yeast species descended from a whole-genome duplication.</title>
        <authorList>
            <person name="Scannell D.R."/>
            <person name="Frank A.C."/>
            <person name="Conant G.C."/>
            <person name="Byrne K.P."/>
            <person name="Woolfit M."/>
            <person name="Wolfe K.H."/>
        </authorList>
    </citation>
    <scope>NUCLEOTIDE SEQUENCE [LARGE SCALE GENOMIC DNA]</scope>
    <source>
        <strain evidence="13">ATCC 22028 / DSM 70294 / BCRC 21397 / CBS 2163 / NBRC 10782 / NRRL Y-8283 / UCD 57-17</strain>
    </source>
</reference>
<dbReference type="GO" id="GO:0070158">
    <property type="term" value="P:mitochondrial seryl-tRNA aminoacylation"/>
    <property type="evidence" value="ECO:0007669"/>
    <property type="project" value="EnsemblFungi"/>
</dbReference>
<feature type="binding site" evidence="8">
    <location>
        <position position="338"/>
    </location>
    <ligand>
        <name>L-serine</name>
        <dbReference type="ChEBI" id="CHEBI:33384"/>
    </ligand>
</feature>
<dbReference type="InterPro" id="IPR002314">
    <property type="entry name" value="aa-tRNA-synt_IIb"/>
</dbReference>
<evidence type="ECO:0000259" key="11">
    <source>
        <dbReference type="PROSITE" id="PS50862"/>
    </source>
</evidence>
<dbReference type="OMA" id="EQNCIDR"/>
<dbReference type="InterPro" id="IPR002317">
    <property type="entry name" value="Ser-tRNA-ligase_type_1"/>
</dbReference>
<dbReference type="GeneID" id="5547207"/>
<dbReference type="GO" id="GO:0005524">
    <property type="term" value="F:ATP binding"/>
    <property type="evidence" value="ECO:0007669"/>
    <property type="project" value="UniProtKB-KW"/>
</dbReference>
<feature type="binding site" evidence="9">
    <location>
        <begin position="402"/>
        <end position="405"/>
    </location>
    <ligand>
        <name>ATP</name>
        <dbReference type="ChEBI" id="CHEBI:30616"/>
    </ligand>
</feature>
<keyword evidence="10" id="KW-0175">Coiled coil</keyword>
<feature type="site" description="Important for serine binding" evidence="8">
    <location>
        <position position="438"/>
    </location>
</feature>
<keyword evidence="2" id="KW-0436">Ligase</keyword>
<dbReference type="InterPro" id="IPR006195">
    <property type="entry name" value="aa-tRNA-synth_II"/>
</dbReference>